<dbReference type="SUPFAM" id="SSF53756">
    <property type="entry name" value="UDP-Glycosyltransferase/glycogen phosphorylase"/>
    <property type="match status" value="1"/>
</dbReference>
<dbReference type="RefSeq" id="WP_073585999.1">
    <property type="nucleotide sequence ID" value="NZ_AP024897.1"/>
</dbReference>
<dbReference type="InterPro" id="IPR005262">
    <property type="entry name" value="MJ1255-like"/>
</dbReference>
<dbReference type="OrthoDB" id="9793805at2"/>
<sequence>MKILYGVQGTGNGHTARARAMSLALKKHGADVRYLFSGREKDKYFSMECFGDYQTRRGLTFISEKGQVNYLKTMTQNNLAQLASDIRQLDISDYDLVISDFEPVTAWAARQKKKPCIGLSHQNAFRYPVPLKGANWLDKQIISHFAPSDYHLGLHWYHFNNPILPPIVHTTSQSTEIQPFILVYLPFETIHDIGELLFRFADQSFVCFHPEVIEPEVIENIEWRPLCHTGFQDYLKCCSGVIANGGFELPSEAMSLGKKLLLKPLKGQFEQMSNVATLEMLGAATSMDFFDVSVVRDWLNEPFAKPVVYPDVACAVAEWITQGKWNDYQYLCDQLWKQVNFPDFNSDMTHHSFV</sequence>
<keyword evidence="2" id="KW-1185">Reference proteome</keyword>
<dbReference type="Proteomes" id="UP000184600">
    <property type="component" value="Unassembled WGS sequence"/>
</dbReference>
<dbReference type="Pfam" id="PF13528">
    <property type="entry name" value="Glyco_trans_1_3"/>
    <property type="match status" value="1"/>
</dbReference>
<reference evidence="2" key="1">
    <citation type="submission" date="2016-12" db="EMBL/GenBank/DDBJ databases">
        <authorList>
            <person name="Rodrigo-Torres L."/>
            <person name="Arahal R.D."/>
            <person name="Lucena T."/>
        </authorList>
    </citation>
    <scope>NUCLEOTIDE SEQUENCE [LARGE SCALE GENOMIC DNA]</scope>
</reference>
<evidence type="ECO:0008006" key="3">
    <source>
        <dbReference type="Google" id="ProtNLM"/>
    </source>
</evidence>
<evidence type="ECO:0000313" key="2">
    <source>
        <dbReference type="Proteomes" id="UP000184600"/>
    </source>
</evidence>
<evidence type="ECO:0000313" key="1">
    <source>
        <dbReference type="EMBL" id="SHO58554.1"/>
    </source>
</evidence>
<protein>
    <recommendedName>
        <fullName evidence="3">Glycosyltransferase</fullName>
    </recommendedName>
</protein>
<dbReference type="STRING" id="1117707.VQ7734_04326"/>
<proteinExistence type="predicted"/>
<organism evidence="1 2">
    <name type="scientific">Vibrio quintilis</name>
    <dbReference type="NCBI Taxonomy" id="1117707"/>
    <lineage>
        <taxon>Bacteria</taxon>
        <taxon>Pseudomonadati</taxon>
        <taxon>Pseudomonadota</taxon>
        <taxon>Gammaproteobacteria</taxon>
        <taxon>Vibrionales</taxon>
        <taxon>Vibrionaceae</taxon>
        <taxon>Vibrio</taxon>
    </lineage>
</organism>
<dbReference type="EMBL" id="FRFG01000067">
    <property type="protein sequence ID" value="SHO58554.1"/>
    <property type="molecule type" value="Genomic_DNA"/>
</dbReference>
<dbReference type="AlphaFoldDB" id="A0A1M7Z136"/>
<accession>A0A1M7Z136</accession>
<name>A0A1M7Z136_9VIBR</name>
<gene>
    <name evidence="1" type="ORF">VQ7734_04326</name>
</gene>
<dbReference type="NCBIfam" id="TIGR00661">
    <property type="entry name" value="MJ1255"/>
    <property type="match status" value="1"/>
</dbReference>